<dbReference type="InterPro" id="IPR008327">
    <property type="entry name" value="Sig_transdc_resp-reg_antiterm"/>
</dbReference>
<sequence>MSLRILLVDDDPERAAQVEQGLAAAGYRLLARLSSGTDLRTRVEELGPDVVIIDMELPDRDTLEHMQALREDHPRPVVMFAEEGGGDTIRSAIQAGVSAYVVDGLRPERIQPVIEVAIERFREHQALSAELEATRNKLAGRKEVDRAKGLLMDKRALSEEMAYKTLRKMAMDRGRPLEEVARDLLAMADLLD</sequence>
<dbReference type="SMART" id="SM00448">
    <property type="entry name" value="REC"/>
    <property type="match status" value="1"/>
</dbReference>
<evidence type="ECO:0000313" key="5">
    <source>
        <dbReference type="EMBL" id="MFA9460686.1"/>
    </source>
</evidence>
<dbReference type="InterPro" id="IPR050595">
    <property type="entry name" value="Bact_response_regulator"/>
</dbReference>
<dbReference type="Gene3D" id="1.10.10.10">
    <property type="entry name" value="Winged helix-like DNA-binding domain superfamily/Winged helix DNA-binding domain"/>
    <property type="match status" value="1"/>
</dbReference>
<dbReference type="Pfam" id="PF03861">
    <property type="entry name" value="ANTAR"/>
    <property type="match status" value="1"/>
</dbReference>
<protein>
    <submittedName>
        <fullName evidence="5">ANTAR domain-containing response regulator</fullName>
    </submittedName>
</protein>
<organism evidence="5 6">
    <name type="scientific">Thiohalorhabdus methylotrophus</name>
    <dbReference type="NCBI Taxonomy" id="3242694"/>
    <lineage>
        <taxon>Bacteria</taxon>
        <taxon>Pseudomonadati</taxon>
        <taxon>Pseudomonadota</taxon>
        <taxon>Gammaproteobacteria</taxon>
        <taxon>Thiohalorhabdales</taxon>
        <taxon>Thiohalorhabdaceae</taxon>
        <taxon>Thiohalorhabdus</taxon>
    </lineage>
</organism>
<dbReference type="SMART" id="SM01012">
    <property type="entry name" value="ANTAR"/>
    <property type="match status" value="1"/>
</dbReference>
<dbReference type="PROSITE" id="PS50110">
    <property type="entry name" value="RESPONSE_REGULATORY"/>
    <property type="match status" value="1"/>
</dbReference>
<dbReference type="InterPro" id="IPR036388">
    <property type="entry name" value="WH-like_DNA-bd_sf"/>
</dbReference>
<dbReference type="PIRSF" id="PIRSF036382">
    <property type="entry name" value="RR_antiterm"/>
    <property type="match status" value="1"/>
</dbReference>
<evidence type="ECO:0000256" key="2">
    <source>
        <dbReference type="PROSITE-ProRule" id="PRU00169"/>
    </source>
</evidence>
<dbReference type="Gene3D" id="3.40.50.2300">
    <property type="match status" value="1"/>
</dbReference>
<feature type="domain" description="Response regulatory" evidence="3">
    <location>
        <begin position="4"/>
        <end position="118"/>
    </location>
</feature>
<dbReference type="EMBL" id="JBGUAW010000004">
    <property type="protein sequence ID" value="MFA9460686.1"/>
    <property type="molecule type" value="Genomic_DNA"/>
</dbReference>
<reference evidence="5 6" key="1">
    <citation type="submission" date="2024-08" db="EMBL/GenBank/DDBJ databases">
        <title>Whole-genome sequencing of halo(alkali)philic microorganisms from hypersaline lakes.</title>
        <authorList>
            <person name="Sorokin D.Y."/>
            <person name="Merkel A.Y."/>
            <person name="Messina E."/>
            <person name="Yakimov M."/>
        </authorList>
    </citation>
    <scope>NUCLEOTIDE SEQUENCE [LARGE SCALE GENOMIC DNA]</scope>
    <source>
        <strain evidence="5 6">Cl-TMA</strain>
    </source>
</reference>
<name>A0ABV4TX16_9GAMM</name>
<dbReference type="Pfam" id="PF00072">
    <property type="entry name" value="Response_reg"/>
    <property type="match status" value="1"/>
</dbReference>
<comment type="caution">
    <text evidence="5">The sequence shown here is derived from an EMBL/GenBank/DDBJ whole genome shotgun (WGS) entry which is preliminary data.</text>
</comment>
<dbReference type="PROSITE" id="PS50921">
    <property type="entry name" value="ANTAR"/>
    <property type="match status" value="1"/>
</dbReference>
<dbReference type="InterPro" id="IPR001789">
    <property type="entry name" value="Sig_transdc_resp-reg_receiver"/>
</dbReference>
<evidence type="ECO:0000259" key="4">
    <source>
        <dbReference type="PROSITE" id="PS50921"/>
    </source>
</evidence>
<dbReference type="SUPFAM" id="SSF52172">
    <property type="entry name" value="CheY-like"/>
    <property type="match status" value="1"/>
</dbReference>
<feature type="domain" description="ANTAR" evidence="4">
    <location>
        <begin position="124"/>
        <end position="185"/>
    </location>
</feature>
<dbReference type="PANTHER" id="PTHR44591">
    <property type="entry name" value="STRESS RESPONSE REGULATOR PROTEIN 1"/>
    <property type="match status" value="1"/>
</dbReference>
<accession>A0ABV4TX16</accession>
<keyword evidence="6" id="KW-1185">Reference proteome</keyword>
<evidence type="ECO:0000256" key="1">
    <source>
        <dbReference type="ARBA" id="ARBA00022553"/>
    </source>
</evidence>
<dbReference type="InterPro" id="IPR005561">
    <property type="entry name" value="ANTAR"/>
</dbReference>
<keyword evidence="1 2" id="KW-0597">Phosphoprotein</keyword>
<dbReference type="RefSeq" id="WP_373655466.1">
    <property type="nucleotide sequence ID" value="NZ_JBGUAW010000004.1"/>
</dbReference>
<feature type="modified residue" description="4-aspartylphosphate" evidence="2">
    <location>
        <position position="54"/>
    </location>
</feature>
<dbReference type="PANTHER" id="PTHR44591:SF3">
    <property type="entry name" value="RESPONSE REGULATORY DOMAIN-CONTAINING PROTEIN"/>
    <property type="match status" value="1"/>
</dbReference>
<evidence type="ECO:0000259" key="3">
    <source>
        <dbReference type="PROSITE" id="PS50110"/>
    </source>
</evidence>
<dbReference type="Proteomes" id="UP001575181">
    <property type="component" value="Unassembled WGS sequence"/>
</dbReference>
<proteinExistence type="predicted"/>
<gene>
    <name evidence="5" type="ORF">ACERLL_07590</name>
</gene>
<evidence type="ECO:0000313" key="6">
    <source>
        <dbReference type="Proteomes" id="UP001575181"/>
    </source>
</evidence>
<dbReference type="InterPro" id="IPR011006">
    <property type="entry name" value="CheY-like_superfamily"/>
</dbReference>